<dbReference type="RefSeq" id="WP_150442681.1">
    <property type="nucleotide sequence ID" value="NZ_VYKL01000050.1"/>
</dbReference>
<dbReference type="AlphaFoldDB" id="A0A5J5GZ88"/>
<evidence type="ECO:0000313" key="1">
    <source>
        <dbReference type="EMBL" id="KAA9013561.1"/>
    </source>
</evidence>
<evidence type="ECO:0000313" key="2">
    <source>
        <dbReference type="Proteomes" id="UP000326671"/>
    </source>
</evidence>
<comment type="caution">
    <text evidence="1">The sequence shown here is derived from an EMBL/GenBank/DDBJ whole genome shotgun (WGS) entry which is preliminary data.</text>
</comment>
<accession>A0A5J5GZ88</accession>
<protein>
    <submittedName>
        <fullName evidence="1">Uncharacterized protein</fullName>
    </submittedName>
</protein>
<reference evidence="1 2" key="1">
    <citation type="submission" date="2019-09" db="EMBL/GenBank/DDBJ databases">
        <title>Whole genome sequences of isolates from the Mars Exploration Rovers.</title>
        <authorList>
            <person name="Seuylemezian A."/>
            <person name="Vaishampayan P."/>
        </authorList>
    </citation>
    <scope>NUCLEOTIDE SEQUENCE [LARGE SCALE GENOMIC DNA]</scope>
    <source>
        <strain evidence="1 2">MER_TA_151</strain>
    </source>
</reference>
<name>A0A5J5GZ88_9BACI</name>
<organism evidence="1 2">
    <name type="scientific">Niallia endozanthoxylica</name>
    <dbReference type="NCBI Taxonomy" id="2036016"/>
    <lineage>
        <taxon>Bacteria</taxon>
        <taxon>Bacillati</taxon>
        <taxon>Bacillota</taxon>
        <taxon>Bacilli</taxon>
        <taxon>Bacillales</taxon>
        <taxon>Bacillaceae</taxon>
        <taxon>Niallia</taxon>
    </lineage>
</organism>
<sequence>MAINYQVHQESEFYRNGINYMLAMVVQENNQWKLAEMSVAPVDIIVSKGIGFGTDHEKKRAEEMR</sequence>
<keyword evidence="2" id="KW-1185">Reference proteome</keyword>
<gene>
    <name evidence="1" type="ORF">F4V44_24760</name>
</gene>
<dbReference type="Proteomes" id="UP000326671">
    <property type="component" value="Unassembled WGS sequence"/>
</dbReference>
<dbReference type="OrthoDB" id="2879237at2"/>
<dbReference type="EMBL" id="VYKL01000050">
    <property type="protein sequence ID" value="KAA9013561.1"/>
    <property type="molecule type" value="Genomic_DNA"/>
</dbReference>
<proteinExistence type="predicted"/>